<organism evidence="2 3">
    <name type="scientific">Xylanimonas protaetiae</name>
    <dbReference type="NCBI Taxonomy" id="2509457"/>
    <lineage>
        <taxon>Bacteria</taxon>
        <taxon>Bacillati</taxon>
        <taxon>Actinomycetota</taxon>
        <taxon>Actinomycetes</taxon>
        <taxon>Micrococcales</taxon>
        <taxon>Promicromonosporaceae</taxon>
        <taxon>Xylanimonas</taxon>
    </lineage>
</organism>
<dbReference type="OrthoDB" id="4412570at2"/>
<dbReference type="KEGG" id="xya:ET471_17045"/>
<keyword evidence="3" id="KW-1185">Reference proteome</keyword>
<gene>
    <name evidence="2" type="ORF">ET471_17045</name>
</gene>
<dbReference type="Proteomes" id="UP000292118">
    <property type="component" value="Chromosome"/>
</dbReference>
<evidence type="ECO:0000256" key="1">
    <source>
        <dbReference type="SAM" id="MobiDB-lite"/>
    </source>
</evidence>
<name>A0A4P6F801_9MICO</name>
<dbReference type="EMBL" id="CP035493">
    <property type="protein sequence ID" value="QAY71942.1"/>
    <property type="molecule type" value="Genomic_DNA"/>
</dbReference>
<evidence type="ECO:0000313" key="3">
    <source>
        <dbReference type="Proteomes" id="UP000292118"/>
    </source>
</evidence>
<feature type="region of interest" description="Disordered" evidence="1">
    <location>
        <begin position="1"/>
        <end position="35"/>
    </location>
</feature>
<reference evidence="2 3" key="1">
    <citation type="submission" date="2019-01" db="EMBL/GenBank/DDBJ databases">
        <title>Genome sequencing of strain FW10M-9.</title>
        <authorList>
            <person name="Heo J."/>
            <person name="Kim S.-J."/>
            <person name="Kim J.-S."/>
            <person name="Hong S.-B."/>
            <person name="Kwon S.-W."/>
        </authorList>
    </citation>
    <scope>NUCLEOTIDE SEQUENCE [LARGE SCALE GENOMIC DNA]</scope>
    <source>
        <strain evidence="2 3">FW10M-9</strain>
    </source>
</reference>
<dbReference type="InterPro" id="IPR019719">
    <property type="entry name" value="DUF2599"/>
</dbReference>
<sequence length="118" mass="12383">MPPGPSAAPGRPVDPSPTTGPTVDHGPALESATWGEREGGRSLIVVPAPWVRTSGDLAAVDALWAEVLAVHPDADTPGMEDQLVCHALGAPDKDTWNLEPWRPDVGLVAVLQARCNPR</sequence>
<dbReference type="AlphaFoldDB" id="A0A4P6F801"/>
<protein>
    <submittedName>
        <fullName evidence="2">DUF2599 domain-containing protein</fullName>
    </submittedName>
</protein>
<accession>A0A4P6F801</accession>
<evidence type="ECO:0000313" key="2">
    <source>
        <dbReference type="EMBL" id="QAY71942.1"/>
    </source>
</evidence>
<proteinExistence type="predicted"/>
<dbReference type="Pfam" id="PF10783">
    <property type="entry name" value="DUF2599"/>
    <property type="match status" value="1"/>
</dbReference>